<dbReference type="GO" id="GO:0046872">
    <property type="term" value="F:metal ion binding"/>
    <property type="evidence" value="ECO:0007669"/>
    <property type="project" value="UniProtKB-KW"/>
</dbReference>
<keyword evidence="2" id="KW-0479">Metal-binding</keyword>
<feature type="domain" description="Rieske" evidence="5">
    <location>
        <begin position="1"/>
        <end position="85"/>
    </location>
</feature>
<evidence type="ECO:0000259" key="5">
    <source>
        <dbReference type="PROSITE" id="PS51296"/>
    </source>
</evidence>
<evidence type="ECO:0000256" key="3">
    <source>
        <dbReference type="ARBA" id="ARBA00023004"/>
    </source>
</evidence>
<dbReference type="Gene3D" id="2.102.10.10">
    <property type="entry name" value="Rieske [2Fe-2S] iron-sulphur domain"/>
    <property type="match status" value="1"/>
</dbReference>
<keyword evidence="4" id="KW-0411">Iron-sulfur</keyword>
<evidence type="ECO:0000313" key="7">
    <source>
        <dbReference type="Proteomes" id="UP000031838"/>
    </source>
</evidence>
<sequence>MNNLDDYEENETFTIHLDDVDVTIPKHCPHRHGWLTHGVINRQKKTIACPLHFSQFSLETGERLTGPSCGDLVIVVRERKGATLGK</sequence>
<dbReference type="PROSITE" id="PS51296">
    <property type="entry name" value="RIESKE"/>
    <property type="match status" value="1"/>
</dbReference>
<dbReference type="SUPFAM" id="SSF50022">
    <property type="entry name" value="ISP domain"/>
    <property type="match status" value="1"/>
</dbReference>
<keyword evidence="7" id="KW-1185">Reference proteome</keyword>
<reference evidence="7" key="1">
    <citation type="submission" date="2011-03" db="EMBL/GenBank/DDBJ databases">
        <authorList>
            <person name="Voget S."/>
            <person name="Streit W.R."/>
            <person name="Jaeger K.E."/>
            <person name="Daniel R."/>
        </authorList>
    </citation>
    <scope>NUCLEOTIDE SEQUENCE [LARGE SCALE GENOMIC DNA]</scope>
    <source>
        <strain evidence="7">PG1</strain>
    </source>
</reference>
<dbReference type="EMBL" id="CP002580">
    <property type="protein sequence ID" value="AJK45619.1"/>
    <property type="molecule type" value="Genomic_DNA"/>
</dbReference>
<dbReference type="Proteomes" id="UP000031838">
    <property type="component" value="Chromosome 1"/>
</dbReference>
<evidence type="ECO:0000256" key="2">
    <source>
        <dbReference type="ARBA" id="ARBA00022723"/>
    </source>
</evidence>
<keyword evidence="3" id="KW-0408">Iron</keyword>
<dbReference type="GO" id="GO:0051537">
    <property type="term" value="F:2 iron, 2 sulfur cluster binding"/>
    <property type="evidence" value="ECO:0007669"/>
    <property type="project" value="UniProtKB-KW"/>
</dbReference>
<dbReference type="InterPro" id="IPR036922">
    <property type="entry name" value="Rieske_2Fe-2S_sf"/>
</dbReference>
<keyword evidence="1" id="KW-0001">2Fe-2S</keyword>
<reference evidence="6 7" key="2">
    <citation type="journal article" date="2016" name="Appl. Microbiol. Biotechnol.">
        <title>Mutations improving production and secretion of extracellular lipase by Burkholderia glumae PG1.</title>
        <authorList>
            <person name="Knapp A."/>
            <person name="Voget S."/>
            <person name="Gao R."/>
            <person name="Zaburannyi N."/>
            <person name="Krysciak D."/>
            <person name="Breuer M."/>
            <person name="Hauer B."/>
            <person name="Streit W.R."/>
            <person name="Muller R."/>
            <person name="Daniel R."/>
            <person name="Jaeger K.E."/>
        </authorList>
    </citation>
    <scope>NUCLEOTIDE SEQUENCE [LARGE SCALE GENOMIC DNA]</scope>
    <source>
        <strain evidence="6 7">PG1</strain>
    </source>
</reference>
<name>A0A0B6RTX3_BURPL</name>
<dbReference type="Pfam" id="PF00355">
    <property type="entry name" value="Rieske"/>
    <property type="match status" value="1"/>
</dbReference>
<dbReference type="RefSeq" id="WP_042624314.1">
    <property type="nucleotide sequence ID" value="NZ_CP002580.1"/>
</dbReference>
<dbReference type="InterPro" id="IPR017941">
    <property type="entry name" value="Rieske_2Fe-2S"/>
</dbReference>
<evidence type="ECO:0000256" key="4">
    <source>
        <dbReference type="ARBA" id="ARBA00023014"/>
    </source>
</evidence>
<proteinExistence type="predicted"/>
<protein>
    <submittedName>
        <fullName evidence="6">Putative Rieske (2Fe-2S) domain protein</fullName>
    </submittedName>
</protein>
<dbReference type="HOGENOM" id="CLU_2491808_0_0_4"/>
<dbReference type="KEGG" id="bgp:BGL_1c10970"/>
<gene>
    <name evidence="6" type="ORF">BGL_1c10970</name>
</gene>
<evidence type="ECO:0000256" key="1">
    <source>
        <dbReference type="ARBA" id="ARBA00022714"/>
    </source>
</evidence>
<accession>A0A0B6RTX3</accession>
<dbReference type="AlphaFoldDB" id="A0A0B6RTX3"/>
<organism evidence="6 7">
    <name type="scientific">Burkholderia plantarii</name>
    <dbReference type="NCBI Taxonomy" id="41899"/>
    <lineage>
        <taxon>Bacteria</taxon>
        <taxon>Pseudomonadati</taxon>
        <taxon>Pseudomonadota</taxon>
        <taxon>Betaproteobacteria</taxon>
        <taxon>Burkholderiales</taxon>
        <taxon>Burkholderiaceae</taxon>
        <taxon>Burkholderia</taxon>
    </lineage>
</organism>
<evidence type="ECO:0000313" key="6">
    <source>
        <dbReference type="EMBL" id="AJK45619.1"/>
    </source>
</evidence>